<dbReference type="EMBL" id="JBBWWR010000015">
    <property type="protein sequence ID" value="KAK8949918.1"/>
    <property type="molecule type" value="Genomic_DNA"/>
</dbReference>
<keyword evidence="1" id="KW-0175">Coiled coil</keyword>
<name>A0ABR2LTM2_9ASPA</name>
<organism evidence="3 4">
    <name type="scientific">Platanthera guangdongensis</name>
    <dbReference type="NCBI Taxonomy" id="2320717"/>
    <lineage>
        <taxon>Eukaryota</taxon>
        <taxon>Viridiplantae</taxon>
        <taxon>Streptophyta</taxon>
        <taxon>Embryophyta</taxon>
        <taxon>Tracheophyta</taxon>
        <taxon>Spermatophyta</taxon>
        <taxon>Magnoliopsida</taxon>
        <taxon>Liliopsida</taxon>
        <taxon>Asparagales</taxon>
        <taxon>Orchidaceae</taxon>
        <taxon>Orchidoideae</taxon>
        <taxon>Orchideae</taxon>
        <taxon>Orchidinae</taxon>
        <taxon>Platanthera</taxon>
    </lineage>
</organism>
<proteinExistence type="predicted"/>
<reference evidence="3 4" key="1">
    <citation type="journal article" date="2022" name="Nat. Plants">
        <title>Genomes of leafy and leafless Platanthera orchids illuminate the evolution of mycoheterotrophy.</title>
        <authorList>
            <person name="Li M.H."/>
            <person name="Liu K.W."/>
            <person name="Li Z."/>
            <person name="Lu H.C."/>
            <person name="Ye Q.L."/>
            <person name="Zhang D."/>
            <person name="Wang J.Y."/>
            <person name="Li Y.F."/>
            <person name="Zhong Z.M."/>
            <person name="Liu X."/>
            <person name="Yu X."/>
            <person name="Liu D.K."/>
            <person name="Tu X.D."/>
            <person name="Liu B."/>
            <person name="Hao Y."/>
            <person name="Liao X.Y."/>
            <person name="Jiang Y.T."/>
            <person name="Sun W.H."/>
            <person name="Chen J."/>
            <person name="Chen Y.Q."/>
            <person name="Ai Y."/>
            <person name="Zhai J.W."/>
            <person name="Wu S.S."/>
            <person name="Zhou Z."/>
            <person name="Hsiao Y.Y."/>
            <person name="Wu W.L."/>
            <person name="Chen Y.Y."/>
            <person name="Lin Y.F."/>
            <person name="Hsu J.L."/>
            <person name="Li C.Y."/>
            <person name="Wang Z.W."/>
            <person name="Zhao X."/>
            <person name="Zhong W.Y."/>
            <person name="Ma X.K."/>
            <person name="Ma L."/>
            <person name="Huang J."/>
            <person name="Chen G.Z."/>
            <person name="Huang M.Z."/>
            <person name="Huang L."/>
            <person name="Peng D.H."/>
            <person name="Luo Y.B."/>
            <person name="Zou S.Q."/>
            <person name="Chen S.P."/>
            <person name="Lan S."/>
            <person name="Tsai W.C."/>
            <person name="Van de Peer Y."/>
            <person name="Liu Z.J."/>
        </authorList>
    </citation>
    <scope>NUCLEOTIDE SEQUENCE [LARGE SCALE GENOMIC DNA]</scope>
    <source>
        <strain evidence="3">Lor288</strain>
    </source>
</reference>
<keyword evidence="4" id="KW-1185">Reference proteome</keyword>
<gene>
    <name evidence="3" type="ORF">KSP40_PGU007205</name>
</gene>
<dbReference type="Proteomes" id="UP001412067">
    <property type="component" value="Unassembled WGS sequence"/>
</dbReference>
<evidence type="ECO:0000313" key="4">
    <source>
        <dbReference type="Proteomes" id="UP001412067"/>
    </source>
</evidence>
<accession>A0ABR2LTM2</accession>
<feature type="region of interest" description="Disordered" evidence="2">
    <location>
        <begin position="1"/>
        <end position="22"/>
    </location>
</feature>
<sequence length="74" mass="8688">MGSKRHRQVSSYGMGPTLSSTPNLRLSQIRAVWLAFQEQNEHLREEIAFIMHEIALIRQEMDELRRRLLPNNAD</sequence>
<feature type="coiled-coil region" evidence="1">
    <location>
        <begin position="40"/>
        <end position="67"/>
    </location>
</feature>
<evidence type="ECO:0000256" key="1">
    <source>
        <dbReference type="SAM" id="Coils"/>
    </source>
</evidence>
<evidence type="ECO:0000256" key="2">
    <source>
        <dbReference type="SAM" id="MobiDB-lite"/>
    </source>
</evidence>
<evidence type="ECO:0000313" key="3">
    <source>
        <dbReference type="EMBL" id="KAK8949918.1"/>
    </source>
</evidence>
<comment type="caution">
    <text evidence="3">The sequence shown here is derived from an EMBL/GenBank/DDBJ whole genome shotgun (WGS) entry which is preliminary data.</text>
</comment>
<protein>
    <submittedName>
        <fullName evidence="3">Uncharacterized protein</fullName>
    </submittedName>
</protein>